<comment type="caution">
    <text evidence="2">The sequence shown here is derived from an EMBL/GenBank/DDBJ whole genome shotgun (WGS) entry which is preliminary data.</text>
</comment>
<protein>
    <recommendedName>
        <fullName evidence="4">YcxB-like protein</fullName>
    </recommendedName>
</protein>
<feature type="transmembrane region" description="Helical" evidence="1">
    <location>
        <begin position="27"/>
        <end position="45"/>
    </location>
</feature>
<keyword evidence="1" id="KW-1133">Transmembrane helix</keyword>
<evidence type="ECO:0000256" key="1">
    <source>
        <dbReference type="SAM" id="Phobius"/>
    </source>
</evidence>
<dbReference type="RefSeq" id="WP_104437926.1">
    <property type="nucleotide sequence ID" value="NZ_PTJA01000008.1"/>
</dbReference>
<evidence type="ECO:0008006" key="4">
    <source>
        <dbReference type="Google" id="ProtNLM"/>
    </source>
</evidence>
<dbReference type="AlphaFoldDB" id="A0A2S6HR84"/>
<dbReference type="Proteomes" id="UP000237749">
    <property type="component" value="Unassembled WGS sequence"/>
</dbReference>
<keyword evidence="1" id="KW-0472">Membrane</keyword>
<sequence>MNDSIEAVGVSNKEALKEAGKYLIPPFIRPLITIIIIVFLCQSIYETINASPIMSFFFLFLALILYMVYLHSVSAMVNQYMRVMKRYMHIENTIYRINFSENHINLTFTDMGKCINIPYSNIVEVIETKNLYLIKAKTYIPVIVTKDSLKNLPNDDWKNFIIKKCKTARKIKLKKQRKKGFL</sequence>
<dbReference type="EMBL" id="PTJA01000008">
    <property type="protein sequence ID" value="PPK80042.1"/>
    <property type="molecule type" value="Genomic_DNA"/>
</dbReference>
<keyword evidence="3" id="KW-1185">Reference proteome</keyword>
<keyword evidence="1" id="KW-0812">Transmembrane</keyword>
<organism evidence="2 3">
    <name type="scientific">Lacrimispora xylanisolvens</name>
    <dbReference type="NCBI Taxonomy" id="384636"/>
    <lineage>
        <taxon>Bacteria</taxon>
        <taxon>Bacillati</taxon>
        <taxon>Bacillota</taxon>
        <taxon>Clostridia</taxon>
        <taxon>Lachnospirales</taxon>
        <taxon>Lachnospiraceae</taxon>
        <taxon>Lacrimispora</taxon>
    </lineage>
</organism>
<reference evidence="2 3" key="1">
    <citation type="submission" date="2018-02" db="EMBL/GenBank/DDBJ databases">
        <title>Genomic Encyclopedia of Archaeal and Bacterial Type Strains, Phase II (KMG-II): from individual species to whole genera.</title>
        <authorList>
            <person name="Goeker M."/>
        </authorList>
    </citation>
    <scope>NUCLEOTIDE SEQUENCE [LARGE SCALE GENOMIC DNA]</scope>
    <source>
        <strain evidence="2 3">DSM 3808</strain>
    </source>
</reference>
<gene>
    <name evidence="2" type="ORF">BXY41_108267</name>
</gene>
<feature type="transmembrane region" description="Helical" evidence="1">
    <location>
        <begin position="57"/>
        <end position="78"/>
    </location>
</feature>
<evidence type="ECO:0000313" key="2">
    <source>
        <dbReference type="EMBL" id="PPK80042.1"/>
    </source>
</evidence>
<evidence type="ECO:0000313" key="3">
    <source>
        <dbReference type="Proteomes" id="UP000237749"/>
    </source>
</evidence>
<name>A0A2S6HR84_9FIRM</name>
<accession>A0A2S6HR84</accession>
<proteinExistence type="predicted"/>